<evidence type="ECO:0000256" key="1">
    <source>
        <dbReference type="ARBA" id="ARBA00004651"/>
    </source>
</evidence>
<dbReference type="AlphaFoldDB" id="A0A1H6YW11"/>
<dbReference type="GO" id="GO:0016763">
    <property type="term" value="F:pentosyltransferase activity"/>
    <property type="evidence" value="ECO:0007669"/>
    <property type="project" value="TreeGrafter"/>
</dbReference>
<evidence type="ECO:0000313" key="11">
    <source>
        <dbReference type="Proteomes" id="UP000199403"/>
    </source>
</evidence>
<dbReference type="InterPro" id="IPR038731">
    <property type="entry name" value="RgtA/B/C-like"/>
</dbReference>
<dbReference type="GO" id="GO:0009103">
    <property type="term" value="P:lipopolysaccharide biosynthetic process"/>
    <property type="evidence" value="ECO:0007669"/>
    <property type="project" value="UniProtKB-ARBA"/>
</dbReference>
<feature type="transmembrane region" description="Helical" evidence="8">
    <location>
        <begin position="348"/>
        <end position="370"/>
    </location>
</feature>
<feature type="transmembrane region" description="Helical" evidence="8">
    <location>
        <begin position="207"/>
        <end position="227"/>
    </location>
</feature>
<dbReference type="STRING" id="1416801.SAMN05192553_103772"/>
<evidence type="ECO:0000313" key="10">
    <source>
        <dbReference type="EMBL" id="SEJ41480.1"/>
    </source>
</evidence>
<feature type="transmembrane region" description="Helical" evidence="8">
    <location>
        <begin position="295"/>
        <end position="314"/>
    </location>
</feature>
<proteinExistence type="predicted"/>
<dbReference type="OrthoDB" id="9792789at2"/>
<name>A0A1H6YW11_9BACT</name>
<dbReference type="GO" id="GO:0005886">
    <property type="term" value="C:plasma membrane"/>
    <property type="evidence" value="ECO:0007669"/>
    <property type="project" value="UniProtKB-SubCell"/>
</dbReference>
<evidence type="ECO:0000256" key="3">
    <source>
        <dbReference type="ARBA" id="ARBA00022676"/>
    </source>
</evidence>
<evidence type="ECO:0000256" key="7">
    <source>
        <dbReference type="ARBA" id="ARBA00023136"/>
    </source>
</evidence>
<protein>
    <submittedName>
        <fullName evidence="10">4-amino-4-deoxy-L-arabinose transferase</fullName>
    </submittedName>
</protein>
<keyword evidence="3" id="KW-0328">Glycosyltransferase</keyword>
<dbReference type="RefSeq" id="WP_092174725.1">
    <property type="nucleotide sequence ID" value="NZ_FNZH01000003.1"/>
</dbReference>
<feature type="domain" description="Glycosyltransferase RgtA/B/C/D-like" evidence="9">
    <location>
        <begin position="63"/>
        <end position="224"/>
    </location>
</feature>
<feature type="transmembrane region" description="Helical" evidence="8">
    <location>
        <begin position="166"/>
        <end position="195"/>
    </location>
</feature>
<feature type="transmembrane region" description="Helical" evidence="8">
    <location>
        <begin position="261"/>
        <end position="283"/>
    </location>
</feature>
<evidence type="ECO:0000256" key="5">
    <source>
        <dbReference type="ARBA" id="ARBA00022692"/>
    </source>
</evidence>
<feature type="transmembrane region" description="Helical" evidence="8">
    <location>
        <begin position="9"/>
        <end position="32"/>
    </location>
</feature>
<sequence length="524" mass="59600">MKVNESKWLWWLVFGSFLIHFANIGGFSIYALDEAKNATAAIEMMQQDEWVLPTFNREPRFAKPPLHYYAFALAYSWFGFNPFAARFFPALLGFCLIWVVYGFTRYHTNKRLAFWVAFVVCCSPHWAIQFHMAVPDAFLIFFLTCSLACFYTSIKKSEKSPKLILAAYLSLGLAVLSKGPVAIVLVAGIMGLYLLIGQKNPLRQIAALLYVPGVLLFFCVVLPWYVLVGIQSEGQWLSEFFLTHNLSRFSAPMEGHGGGPWLTWGYVFVGMLPFSPLLVFRLRKLRSLLKPANDLLLFSACAAVVIVLFFSVSATKLPNYTVPAYPFIAILVGFLINRFIRTKNETPVRVFGFVSLLTLSLLTLLPYILFRSIDELRHFTDAAFPLLVLGIICTGLLAAALLFRRKNEEIIATVGISFYLVAVTFFYVSAPALDRFNPVLNAPLQTLRQAELYYYQIYNPAFSFYLQKEVKNIEDQSSVPQSGFVLTREKYLPEFERLNIPYRVVHAQKDLFEPPVTVVLEIRP</sequence>
<feature type="transmembrane region" description="Helical" evidence="8">
    <location>
        <begin position="320"/>
        <end position="336"/>
    </location>
</feature>
<accession>A0A1H6YW11</accession>
<dbReference type="Pfam" id="PF13231">
    <property type="entry name" value="PMT_2"/>
    <property type="match status" value="1"/>
</dbReference>
<feature type="transmembrane region" description="Helical" evidence="8">
    <location>
        <begin position="410"/>
        <end position="428"/>
    </location>
</feature>
<evidence type="ECO:0000256" key="2">
    <source>
        <dbReference type="ARBA" id="ARBA00022475"/>
    </source>
</evidence>
<evidence type="ECO:0000256" key="6">
    <source>
        <dbReference type="ARBA" id="ARBA00022989"/>
    </source>
</evidence>
<evidence type="ECO:0000256" key="4">
    <source>
        <dbReference type="ARBA" id="ARBA00022679"/>
    </source>
</evidence>
<dbReference type="GO" id="GO:0010041">
    <property type="term" value="P:response to iron(III) ion"/>
    <property type="evidence" value="ECO:0007669"/>
    <property type="project" value="TreeGrafter"/>
</dbReference>
<dbReference type="PANTHER" id="PTHR33908:SF3">
    <property type="entry name" value="UNDECAPRENYL PHOSPHATE-ALPHA-4-AMINO-4-DEOXY-L-ARABINOSE ARABINOSYL TRANSFERASE"/>
    <property type="match status" value="1"/>
</dbReference>
<dbReference type="Proteomes" id="UP000199403">
    <property type="component" value="Unassembled WGS sequence"/>
</dbReference>
<evidence type="ECO:0000259" key="9">
    <source>
        <dbReference type="Pfam" id="PF13231"/>
    </source>
</evidence>
<dbReference type="EMBL" id="FNZH01000003">
    <property type="protein sequence ID" value="SEJ41480.1"/>
    <property type="molecule type" value="Genomic_DNA"/>
</dbReference>
<evidence type="ECO:0000256" key="8">
    <source>
        <dbReference type="SAM" id="Phobius"/>
    </source>
</evidence>
<dbReference type="InterPro" id="IPR050297">
    <property type="entry name" value="LipidA_mod_glycosyltrf_83"/>
</dbReference>
<keyword evidence="7 8" id="KW-0472">Membrane</keyword>
<feature type="transmembrane region" description="Helical" evidence="8">
    <location>
        <begin position="137"/>
        <end position="154"/>
    </location>
</feature>
<keyword evidence="11" id="KW-1185">Reference proteome</keyword>
<keyword evidence="4 10" id="KW-0808">Transferase</keyword>
<keyword evidence="2" id="KW-1003">Cell membrane</keyword>
<feature type="transmembrane region" description="Helical" evidence="8">
    <location>
        <begin position="90"/>
        <end position="106"/>
    </location>
</feature>
<comment type="subcellular location">
    <subcellularLocation>
        <location evidence="1">Cell membrane</location>
        <topology evidence="1">Multi-pass membrane protein</topology>
    </subcellularLocation>
</comment>
<reference evidence="11" key="1">
    <citation type="submission" date="2016-10" db="EMBL/GenBank/DDBJ databases">
        <authorList>
            <person name="Varghese N."/>
            <person name="Submissions S."/>
        </authorList>
    </citation>
    <scope>NUCLEOTIDE SEQUENCE [LARGE SCALE GENOMIC DNA]</scope>
    <source>
        <strain evidence="11">IBRC-M 10761</strain>
    </source>
</reference>
<gene>
    <name evidence="10" type="ORF">SAMN05192553_103772</name>
</gene>
<keyword evidence="6 8" id="KW-1133">Transmembrane helix</keyword>
<feature type="transmembrane region" description="Helical" evidence="8">
    <location>
        <begin position="382"/>
        <end position="403"/>
    </location>
</feature>
<keyword evidence="5 8" id="KW-0812">Transmembrane</keyword>
<organism evidence="10 11">
    <name type="scientific">Cyclobacterium xiamenense</name>
    <dbReference type="NCBI Taxonomy" id="1297121"/>
    <lineage>
        <taxon>Bacteria</taxon>
        <taxon>Pseudomonadati</taxon>
        <taxon>Bacteroidota</taxon>
        <taxon>Cytophagia</taxon>
        <taxon>Cytophagales</taxon>
        <taxon>Cyclobacteriaceae</taxon>
        <taxon>Cyclobacterium</taxon>
    </lineage>
</organism>
<dbReference type="PANTHER" id="PTHR33908">
    <property type="entry name" value="MANNOSYLTRANSFERASE YKCB-RELATED"/>
    <property type="match status" value="1"/>
</dbReference>